<name>A0A2A2HZ25_9GAMM</name>
<dbReference type="AlphaFoldDB" id="A0A2A2HZ25"/>
<dbReference type="Proteomes" id="UP000245887">
    <property type="component" value="Unassembled WGS sequence"/>
</dbReference>
<evidence type="ECO:0000313" key="4">
    <source>
        <dbReference type="Proteomes" id="UP000218332"/>
    </source>
</evidence>
<dbReference type="PROSITE" id="PS51257">
    <property type="entry name" value="PROKAR_LIPOPROTEIN"/>
    <property type="match status" value="1"/>
</dbReference>
<feature type="region of interest" description="Disordered" evidence="1">
    <location>
        <begin position="160"/>
        <end position="187"/>
    </location>
</feature>
<gene>
    <name evidence="3" type="ORF">C8D92_109153</name>
    <name evidence="2" type="ORF">CF392_15470</name>
</gene>
<dbReference type="EMBL" id="NMPM01000128">
    <property type="protein sequence ID" value="PAV24589.1"/>
    <property type="molecule type" value="Genomic_DNA"/>
</dbReference>
<evidence type="ECO:0000313" key="2">
    <source>
        <dbReference type="EMBL" id="PAV24589.1"/>
    </source>
</evidence>
<reference evidence="3 5" key="2">
    <citation type="submission" date="2018-04" db="EMBL/GenBank/DDBJ databases">
        <title>Genomic Encyclopedia of Type Strains, Phase IV (KMG-IV): sequencing the most valuable type-strain genomes for metagenomic binning, comparative biology and taxonomic classification.</title>
        <authorList>
            <person name="Goeker M."/>
        </authorList>
    </citation>
    <scope>NUCLEOTIDE SEQUENCE [LARGE SCALE GENOMIC DNA]</scope>
    <source>
        <strain evidence="3 5">DSM 28688</strain>
    </source>
</reference>
<reference evidence="2 4" key="1">
    <citation type="submission" date="2017-07" db="EMBL/GenBank/DDBJ databases">
        <title>Tamlnaduibacter salinus (Mi-7) genome sequencing.</title>
        <authorList>
            <person name="Verma A."/>
            <person name="Krishnamurthi S."/>
        </authorList>
    </citation>
    <scope>NUCLEOTIDE SEQUENCE [LARGE SCALE GENOMIC DNA]</scope>
    <source>
        <strain evidence="2 4">Mi-7</strain>
    </source>
</reference>
<dbReference type="InterPro" id="IPR018635">
    <property type="entry name" value="UPF0319"/>
</dbReference>
<sequence>MTNEMTRALRGLACVLMLAFLTGCGTTMYQVQTWEGERAGDADTAMLDAPGTIKVQSVNGRSMTSYFLEDLDLSYELLPGENRVVFVRKTIWAKAQRVDNGESSVHTVETAPREVIINARPGAHYRFQAPSPQSRKEAMATVEQYLATVVDADGKTVAEAGPVSASTETAASVADGDSARQKTASGNDLSTLDAMKTLWKKASSEEKQRFLDWAFE</sequence>
<dbReference type="EMBL" id="QEKQ01000009">
    <property type="protein sequence ID" value="PVY70400.1"/>
    <property type="molecule type" value="Genomic_DNA"/>
</dbReference>
<dbReference type="Proteomes" id="UP000218332">
    <property type="component" value="Unassembled WGS sequence"/>
</dbReference>
<protein>
    <submittedName>
        <fullName evidence="2">DUF2057 domain-containing protein</fullName>
    </submittedName>
</protein>
<accession>A0A2A2HZ25</accession>
<dbReference type="RefSeq" id="WP_095612328.1">
    <property type="nucleotide sequence ID" value="NZ_NMPM01000128.1"/>
</dbReference>
<comment type="caution">
    <text evidence="2">The sequence shown here is derived from an EMBL/GenBank/DDBJ whole genome shotgun (WGS) entry which is preliminary data.</text>
</comment>
<evidence type="ECO:0000256" key="1">
    <source>
        <dbReference type="SAM" id="MobiDB-lite"/>
    </source>
</evidence>
<organism evidence="2 4">
    <name type="scientific">Tamilnaduibacter salinus</name>
    <dbReference type="NCBI Taxonomy" id="1484056"/>
    <lineage>
        <taxon>Bacteria</taxon>
        <taxon>Pseudomonadati</taxon>
        <taxon>Pseudomonadota</taxon>
        <taxon>Gammaproteobacteria</taxon>
        <taxon>Pseudomonadales</taxon>
        <taxon>Marinobacteraceae</taxon>
        <taxon>Tamilnaduibacter</taxon>
    </lineage>
</organism>
<feature type="compositionally biased region" description="Low complexity" evidence="1">
    <location>
        <begin position="163"/>
        <end position="174"/>
    </location>
</feature>
<dbReference type="Pfam" id="PF09829">
    <property type="entry name" value="DUF2057"/>
    <property type="match status" value="1"/>
</dbReference>
<keyword evidence="4" id="KW-1185">Reference proteome</keyword>
<evidence type="ECO:0000313" key="3">
    <source>
        <dbReference type="EMBL" id="PVY70400.1"/>
    </source>
</evidence>
<dbReference type="OrthoDB" id="6363842at2"/>
<proteinExistence type="predicted"/>
<evidence type="ECO:0000313" key="5">
    <source>
        <dbReference type="Proteomes" id="UP000245887"/>
    </source>
</evidence>